<feature type="compositionally biased region" description="Polar residues" evidence="1">
    <location>
        <begin position="350"/>
        <end position="360"/>
    </location>
</feature>
<organism evidence="2 3">
    <name type="scientific">Halteria grandinella</name>
    <dbReference type="NCBI Taxonomy" id="5974"/>
    <lineage>
        <taxon>Eukaryota</taxon>
        <taxon>Sar</taxon>
        <taxon>Alveolata</taxon>
        <taxon>Ciliophora</taxon>
        <taxon>Intramacronucleata</taxon>
        <taxon>Spirotrichea</taxon>
        <taxon>Stichotrichia</taxon>
        <taxon>Sporadotrichida</taxon>
        <taxon>Halteriidae</taxon>
        <taxon>Halteria</taxon>
    </lineage>
</organism>
<reference evidence="2" key="1">
    <citation type="submission" date="2019-06" db="EMBL/GenBank/DDBJ databases">
        <authorList>
            <person name="Zheng W."/>
        </authorList>
    </citation>
    <scope>NUCLEOTIDE SEQUENCE</scope>
    <source>
        <strain evidence="2">QDHG01</strain>
    </source>
</reference>
<dbReference type="OrthoDB" id="10489573at2759"/>
<sequence length="360" mass="40133">MGQQLISEQSNATIRTGSQVGPMMNKVDMAVPGAPLITGDNCRYQWQKEFNTLLVTCQDNEGHLVGSQLRVVQGLVKDCATRNSDYQPALSINDFAKFYIMEKSGSYVCCDYYEPGFGYLFTNCGGLDVVIDNTKLNSTKAEEFKNKEALSGFVANASSTNASIWNFTELGELIKAKCNGTYQSIGEYQLSGGYEWWIELDLPWQEWMKNMSINDLDSLRMWLNRYRDFIVALVQSLQQANTPEEIQQQFLTILELFPGNVTNLTLSELVANNSLLIQNLAQWLKSVELSVVNRQPGLTMIKPGYRAIVKWVKDRMVQEIYYRIRQNITAAQSGGGQQIIPAETGGSGEANATNSSSGGV</sequence>
<evidence type="ECO:0000313" key="3">
    <source>
        <dbReference type="Proteomes" id="UP000785679"/>
    </source>
</evidence>
<feature type="region of interest" description="Disordered" evidence="1">
    <location>
        <begin position="335"/>
        <end position="360"/>
    </location>
</feature>
<evidence type="ECO:0000256" key="1">
    <source>
        <dbReference type="SAM" id="MobiDB-lite"/>
    </source>
</evidence>
<keyword evidence="3" id="KW-1185">Reference proteome</keyword>
<accession>A0A8J8NPQ3</accession>
<evidence type="ECO:0000313" key="2">
    <source>
        <dbReference type="EMBL" id="TNV77981.1"/>
    </source>
</evidence>
<dbReference type="Proteomes" id="UP000785679">
    <property type="component" value="Unassembled WGS sequence"/>
</dbReference>
<protein>
    <submittedName>
        <fullName evidence="2">Uncharacterized protein</fullName>
    </submittedName>
</protein>
<dbReference type="AlphaFoldDB" id="A0A8J8NPQ3"/>
<gene>
    <name evidence="2" type="ORF">FGO68_gene17660</name>
</gene>
<name>A0A8J8NPQ3_HALGN</name>
<comment type="caution">
    <text evidence="2">The sequence shown here is derived from an EMBL/GenBank/DDBJ whole genome shotgun (WGS) entry which is preliminary data.</text>
</comment>
<proteinExistence type="predicted"/>
<dbReference type="EMBL" id="RRYP01011063">
    <property type="protein sequence ID" value="TNV77981.1"/>
    <property type="molecule type" value="Genomic_DNA"/>
</dbReference>